<dbReference type="EMBL" id="BAAARW010000039">
    <property type="protein sequence ID" value="GAA2454149.1"/>
    <property type="molecule type" value="Genomic_DNA"/>
</dbReference>
<dbReference type="Proteomes" id="UP001501231">
    <property type="component" value="Unassembled WGS sequence"/>
</dbReference>
<comment type="caution">
    <text evidence="2">The sequence shown here is derived from an EMBL/GenBank/DDBJ whole genome shotgun (WGS) entry which is preliminary data.</text>
</comment>
<sequence>MNVSAHAPATEHPRPRLAVSVCLLDVPAGCDGGHGRDRFLTGPLARHVDRVPVGPEMGIGSGMDGYVVESGLPGRRPPGAFAASIRGALPGLVMEEDGRLRDPDVREHFVERLFAQARVREFFGADWRPRDLVDFHSRNKLQILAHDPAGYRETGRIVAESGARARAALETGYRRAFARALAIRPRRGRDVNALLHVLGPLSDRLDRARRHDIVEAIEAFRVGEAPLGVPIALLRRHAVGEELEYLARQTYLDPFPADLVPRLRLRPDRLSGL</sequence>
<dbReference type="Pfam" id="PF08349">
    <property type="entry name" value="DUF1722"/>
    <property type="match status" value="1"/>
</dbReference>
<dbReference type="InterPro" id="IPR013560">
    <property type="entry name" value="DUF1722"/>
</dbReference>
<feature type="domain" description="DUF1722" evidence="1">
    <location>
        <begin position="140"/>
        <end position="256"/>
    </location>
</feature>
<accession>A0ABN3KBK9</accession>
<dbReference type="PANTHER" id="PTHR30087">
    <property type="entry name" value="INNER MEMBRANE PROTEIN"/>
    <property type="match status" value="1"/>
</dbReference>
<keyword evidence="3" id="KW-1185">Reference proteome</keyword>
<protein>
    <recommendedName>
        <fullName evidence="1">DUF1722 domain-containing protein</fullName>
    </recommendedName>
</protein>
<proteinExistence type="predicted"/>
<evidence type="ECO:0000259" key="1">
    <source>
        <dbReference type="Pfam" id="PF08349"/>
    </source>
</evidence>
<organism evidence="2 3">
    <name type="scientific">Actinomadura vinacea</name>
    <dbReference type="NCBI Taxonomy" id="115336"/>
    <lineage>
        <taxon>Bacteria</taxon>
        <taxon>Bacillati</taxon>
        <taxon>Actinomycetota</taxon>
        <taxon>Actinomycetes</taxon>
        <taxon>Streptosporangiales</taxon>
        <taxon>Thermomonosporaceae</taxon>
        <taxon>Actinomadura</taxon>
    </lineage>
</organism>
<name>A0ABN3KBK9_9ACTN</name>
<reference evidence="2 3" key="1">
    <citation type="journal article" date="2019" name="Int. J. Syst. Evol. Microbiol.">
        <title>The Global Catalogue of Microorganisms (GCM) 10K type strain sequencing project: providing services to taxonomists for standard genome sequencing and annotation.</title>
        <authorList>
            <consortium name="The Broad Institute Genomics Platform"/>
            <consortium name="The Broad Institute Genome Sequencing Center for Infectious Disease"/>
            <person name="Wu L."/>
            <person name="Ma J."/>
        </authorList>
    </citation>
    <scope>NUCLEOTIDE SEQUENCE [LARGE SCALE GENOMIC DNA]</scope>
    <source>
        <strain evidence="2 3">JCM 3325</strain>
    </source>
</reference>
<dbReference type="RefSeq" id="WP_344597315.1">
    <property type="nucleotide sequence ID" value="NZ_BAAARW010000039.1"/>
</dbReference>
<gene>
    <name evidence="2" type="ORF">GCM10010191_86240</name>
</gene>
<dbReference type="PANTHER" id="PTHR30087:SF1">
    <property type="entry name" value="HYPOTHETICAL CYTOSOLIC PROTEIN"/>
    <property type="match status" value="1"/>
</dbReference>
<evidence type="ECO:0000313" key="2">
    <source>
        <dbReference type="EMBL" id="GAA2454149.1"/>
    </source>
</evidence>
<evidence type="ECO:0000313" key="3">
    <source>
        <dbReference type="Proteomes" id="UP001501231"/>
    </source>
</evidence>